<evidence type="ECO:0000313" key="3">
    <source>
        <dbReference type="Proteomes" id="UP000266693"/>
    </source>
</evidence>
<dbReference type="Gene3D" id="3.60.40.10">
    <property type="entry name" value="PPM-type phosphatase domain"/>
    <property type="match status" value="1"/>
</dbReference>
<evidence type="ECO:0000313" key="2">
    <source>
        <dbReference type="EMBL" id="RHW17095.1"/>
    </source>
</evidence>
<comment type="caution">
    <text evidence="2">The sequence shown here is derived from an EMBL/GenBank/DDBJ whole genome shotgun (WGS) entry which is preliminary data.</text>
</comment>
<dbReference type="InterPro" id="IPR015655">
    <property type="entry name" value="PP2C"/>
</dbReference>
<feature type="domain" description="PPM-type phosphatase" evidence="1">
    <location>
        <begin position="2"/>
        <end position="234"/>
    </location>
</feature>
<dbReference type="Pfam" id="PF13672">
    <property type="entry name" value="PP2C_2"/>
    <property type="match status" value="1"/>
</dbReference>
<dbReference type="PROSITE" id="PS51746">
    <property type="entry name" value="PPM_2"/>
    <property type="match status" value="1"/>
</dbReference>
<dbReference type="OrthoDB" id="9801841at2"/>
<dbReference type="InterPro" id="IPR036457">
    <property type="entry name" value="PPM-type-like_dom_sf"/>
</dbReference>
<proteinExistence type="predicted"/>
<accession>A0A396S151</accession>
<name>A0A396S151_9SPHN</name>
<keyword evidence="3" id="KW-1185">Reference proteome</keyword>
<dbReference type="PANTHER" id="PTHR47992">
    <property type="entry name" value="PROTEIN PHOSPHATASE"/>
    <property type="match status" value="1"/>
</dbReference>
<dbReference type="AlphaFoldDB" id="A0A396S151"/>
<dbReference type="SMART" id="SM00332">
    <property type="entry name" value="PP2Cc"/>
    <property type="match status" value="1"/>
</dbReference>
<dbReference type="Proteomes" id="UP000266693">
    <property type="component" value="Unassembled WGS sequence"/>
</dbReference>
<dbReference type="EMBL" id="QWLV01000006">
    <property type="protein sequence ID" value="RHW17095.1"/>
    <property type="molecule type" value="Genomic_DNA"/>
</dbReference>
<sequence>MRIDSAALSHEGRVRTNNEDAYCERPREGLWAVADGMGGHENGEWASAAIADALSMVVIPQPFEEACEAIADAIHGANRRIWRQAEQRGTQMGSTVVALFIRDRRFAVLWVGDSRAYLVRGGMIHQLSRDHTQVQEMLDRGLLSEADAQDHPMSHVLARAVGVRDDVEVDVIQDEVEPGDIFLLCSDGLTGQVEDFEIGEILNLNEPDPATRKLVDLTLDRGAPDNVTIITVAVHEPTLLSFVEPAVTVNP</sequence>
<gene>
    <name evidence="2" type="ORF">D1610_12825</name>
</gene>
<dbReference type="CDD" id="cd00143">
    <property type="entry name" value="PP2Cc"/>
    <property type="match status" value="1"/>
</dbReference>
<dbReference type="InterPro" id="IPR001932">
    <property type="entry name" value="PPM-type_phosphatase-like_dom"/>
</dbReference>
<evidence type="ECO:0000259" key="1">
    <source>
        <dbReference type="PROSITE" id="PS51746"/>
    </source>
</evidence>
<protein>
    <submittedName>
        <fullName evidence="2">Serine/threonine-protein phosphatase</fullName>
    </submittedName>
</protein>
<reference evidence="2 3" key="1">
    <citation type="submission" date="2018-08" db="EMBL/GenBank/DDBJ databases">
        <title>The multiple taxonomic identification of Sphingomonas gilva.</title>
        <authorList>
            <person name="Zhu D."/>
            <person name="Zheng S."/>
        </authorList>
    </citation>
    <scope>NUCLEOTIDE SEQUENCE [LARGE SCALE GENOMIC DNA]</scope>
    <source>
        <strain evidence="2 3">ZDH117</strain>
    </source>
</reference>
<dbReference type="SUPFAM" id="SSF81606">
    <property type="entry name" value="PP2C-like"/>
    <property type="match status" value="1"/>
</dbReference>
<organism evidence="2 3">
    <name type="scientific">Sphingomonas gilva</name>
    <dbReference type="NCBI Taxonomy" id="2305907"/>
    <lineage>
        <taxon>Bacteria</taxon>
        <taxon>Pseudomonadati</taxon>
        <taxon>Pseudomonadota</taxon>
        <taxon>Alphaproteobacteria</taxon>
        <taxon>Sphingomonadales</taxon>
        <taxon>Sphingomonadaceae</taxon>
        <taxon>Sphingomonas</taxon>
    </lineage>
</organism>
<dbReference type="GO" id="GO:0004722">
    <property type="term" value="F:protein serine/threonine phosphatase activity"/>
    <property type="evidence" value="ECO:0007669"/>
    <property type="project" value="InterPro"/>
</dbReference>
<dbReference type="SMART" id="SM00331">
    <property type="entry name" value="PP2C_SIG"/>
    <property type="match status" value="1"/>
</dbReference>